<organism evidence="8 9">
    <name type="scientific">Aureimonas pseudogalii</name>
    <dbReference type="NCBI Taxonomy" id="1744844"/>
    <lineage>
        <taxon>Bacteria</taxon>
        <taxon>Pseudomonadati</taxon>
        <taxon>Pseudomonadota</taxon>
        <taxon>Alphaproteobacteria</taxon>
        <taxon>Hyphomicrobiales</taxon>
        <taxon>Aurantimonadaceae</taxon>
        <taxon>Aureimonas</taxon>
    </lineage>
</organism>
<dbReference type="GO" id="GO:0071555">
    <property type="term" value="P:cell wall organization"/>
    <property type="evidence" value="ECO:0007669"/>
    <property type="project" value="UniProtKB-KW"/>
</dbReference>
<dbReference type="EMBL" id="JACIEK010000005">
    <property type="protein sequence ID" value="MBB3998562.1"/>
    <property type="molecule type" value="Genomic_DNA"/>
</dbReference>
<evidence type="ECO:0000313" key="8">
    <source>
        <dbReference type="EMBL" id="MBB3998562.1"/>
    </source>
</evidence>
<reference evidence="8 9" key="1">
    <citation type="submission" date="2020-08" db="EMBL/GenBank/DDBJ databases">
        <title>Genomic Encyclopedia of Type Strains, Phase IV (KMG-IV): sequencing the most valuable type-strain genomes for metagenomic binning, comparative biology and taxonomic classification.</title>
        <authorList>
            <person name="Goeker M."/>
        </authorList>
    </citation>
    <scope>NUCLEOTIDE SEQUENCE [LARGE SCALE GENOMIC DNA]</scope>
    <source>
        <strain evidence="8 9">DSM 102238</strain>
    </source>
</reference>
<keyword evidence="5 7" id="KW-0456">Lyase</keyword>
<dbReference type="Gene3D" id="3.30.1490.480">
    <property type="entry name" value="Endolytic murein transglycosylase"/>
    <property type="match status" value="1"/>
</dbReference>
<dbReference type="InterPro" id="IPR003770">
    <property type="entry name" value="MLTG-like"/>
</dbReference>
<comment type="similarity">
    <text evidence="7">Belongs to the transglycosylase MltG family.</text>
</comment>
<dbReference type="Proteomes" id="UP000542776">
    <property type="component" value="Unassembled WGS sequence"/>
</dbReference>
<evidence type="ECO:0000256" key="1">
    <source>
        <dbReference type="ARBA" id="ARBA00022475"/>
    </source>
</evidence>
<evidence type="ECO:0000256" key="2">
    <source>
        <dbReference type="ARBA" id="ARBA00022692"/>
    </source>
</evidence>
<keyword evidence="4 7" id="KW-0472">Membrane</keyword>
<comment type="catalytic activity">
    <reaction evidence="7">
        <text>a peptidoglycan chain = a peptidoglycan chain with N-acetyl-1,6-anhydromuramyl-[peptide] at the reducing end + a peptidoglycan chain with N-acetylglucosamine at the non-reducing end.</text>
        <dbReference type="EC" id="4.2.2.29"/>
    </reaction>
</comment>
<gene>
    <name evidence="7" type="primary">mltG</name>
    <name evidence="8" type="ORF">GGR04_002403</name>
</gene>
<feature type="transmembrane region" description="Helical" evidence="7">
    <location>
        <begin position="42"/>
        <end position="66"/>
    </location>
</feature>
<evidence type="ECO:0000313" key="9">
    <source>
        <dbReference type="Proteomes" id="UP000542776"/>
    </source>
</evidence>
<dbReference type="PANTHER" id="PTHR30518:SF2">
    <property type="entry name" value="ENDOLYTIC MUREIN TRANSGLYCOSYLASE"/>
    <property type="match status" value="1"/>
</dbReference>
<evidence type="ECO:0000256" key="6">
    <source>
        <dbReference type="ARBA" id="ARBA00023316"/>
    </source>
</evidence>
<evidence type="ECO:0000256" key="5">
    <source>
        <dbReference type="ARBA" id="ARBA00023239"/>
    </source>
</evidence>
<name>A0A7W6EFM1_9HYPH</name>
<protein>
    <recommendedName>
        <fullName evidence="7">Endolytic murein transglycosylase</fullName>
        <ecNumber evidence="7">4.2.2.29</ecNumber>
    </recommendedName>
    <alternativeName>
        <fullName evidence="7">Peptidoglycan lytic transglycosylase</fullName>
    </alternativeName>
    <alternativeName>
        <fullName evidence="7">Peptidoglycan polymerization terminase</fullName>
    </alternativeName>
</protein>
<dbReference type="GO" id="GO:0009252">
    <property type="term" value="P:peptidoglycan biosynthetic process"/>
    <property type="evidence" value="ECO:0007669"/>
    <property type="project" value="UniProtKB-UniRule"/>
</dbReference>
<keyword evidence="3 7" id="KW-1133">Transmembrane helix</keyword>
<evidence type="ECO:0000256" key="4">
    <source>
        <dbReference type="ARBA" id="ARBA00023136"/>
    </source>
</evidence>
<dbReference type="RefSeq" id="WP_312857443.1">
    <property type="nucleotide sequence ID" value="NZ_JACIEK010000005.1"/>
</dbReference>
<proteinExistence type="inferred from homology"/>
<feature type="site" description="Important for catalytic activity" evidence="7">
    <location>
        <position position="244"/>
    </location>
</feature>
<evidence type="ECO:0000256" key="3">
    <source>
        <dbReference type="ARBA" id="ARBA00022989"/>
    </source>
</evidence>
<dbReference type="HAMAP" id="MF_02065">
    <property type="entry name" value="MltG"/>
    <property type="match status" value="1"/>
</dbReference>
<keyword evidence="7" id="KW-0997">Cell inner membrane</keyword>
<dbReference type="PANTHER" id="PTHR30518">
    <property type="entry name" value="ENDOLYTIC MUREIN TRANSGLYCOSYLASE"/>
    <property type="match status" value="1"/>
</dbReference>
<keyword evidence="6 7" id="KW-0961">Cell wall biogenesis/degradation</keyword>
<comment type="function">
    <text evidence="7">Functions as a peptidoglycan terminase that cleaves nascent peptidoglycan strands endolytically to terminate their elongation.</text>
</comment>
<dbReference type="CDD" id="cd08010">
    <property type="entry name" value="MltG_like"/>
    <property type="match status" value="1"/>
</dbReference>
<dbReference type="Pfam" id="PF02618">
    <property type="entry name" value="YceG"/>
    <property type="match status" value="1"/>
</dbReference>
<comment type="caution">
    <text evidence="8">The sequence shown here is derived from an EMBL/GenBank/DDBJ whole genome shotgun (WGS) entry which is preliminary data.</text>
</comment>
<keyword evidence="2 7" id="KW-0812">Transmembrane</keyword>
<dbReference type="Gene3D" id="3.30.160.60">
    <property type="entry name" value="Classic Zinc Finger"/>
    <property type="match status" value="1"/>
</dbReference>
<accession>A0A7W6EFM1</accession>
<comment type="subcellular location">
    <subcellularLocation>
        <location evidence="7">Cell inner membrane</location>
        <topology evidence="7">Single-pass membrane protein</topology>
    </subcellularLocation>
</comment>
<dbReference type="EC" id="4.2.2.29" evidence="7"/>
<keyword evidence="1 7" id="KW-1003">Cell membrane</keyword>
<dbReference type="GO" id="GO:0005886">
    <property type="term" value="C:plasma membrane"/>
    <property type="evidence" value="ECO:0007669"/>
    <property type="project" value="UniProtKB-SubCell"/>
</dbReference>
<keyword evidence="9" id="KW-1185">Reference proteome</keyword>
<dbReference type="GO" id="GO:0008932">
    <property type="term" value="F:lytic endotransglycosylase activity"/>
    <property type="evidence" value="ECO:0007669"/>
    <property type="project" value="UniProtKB-UniRule"/>
</dbReference>
<dbReference type="AlphaFoldDB" id="A0A7W6EFM1"/>
<sequence length="383" mass="41099">MTTGPETTTRPPMDAPALVTHADLVADRRRARRRSKRARGGLVTFLSFLFSLALIAVIGAALLFVWGQRQFEGPGPLQQEATYLVPKGGGLDTIAAGLARKGIVSDPRIFELGVRYEKAGSELKAGEYAFAPGASMRSVMETLRSGNSILHSVTIPEGWTVQQIYARLAGDETLVGDMPATAPEGTLLPETYKFTRGMSRAELVAQMTAAQSKLVSEIWAGRQSDLPVKDIGQFVTLASIVEKETGVDAERPHVASVFVNRLRQGMRLQSDPTIIYGIWGGAGKPAGEPIRQSHIAGETPYNTYVIRGLPPGPIANPGRAALEAVAHPLDTRDLYFVADGTGGHAFAATLSEHNTNVRKYREIERRNGTAQAAEPTGTGASLE</sequence>
<dbReference type="NCBIfam" id="TIGR00247">
    <property type="entry name" value="endolytic transglycosylase MltG"/>
    <property type="match status" value="1"/>
</dbReference>
<evidence type="ECO:0000256" key="7">
    <source>
        <dbReference type="HAMAP-Rule" id="MF_02065"/>
    </source>
</evidence>